<keyword evidence="2" id="KW-1185">Reference proteome</keyword>
<dbReference type="AlphaFoldDB" id="A0A0B3RWA6"/>
<evidence type="ECO:0000313" key="2">
    <source>
        <dbReference type="Proteomes" id="UP000030960"/>
    </source>
</evidence>
<proteinExistence type="predicted"/>
<reference evidence="1 2" key="1">
    <citation type="submission" date="2014-10" db="EMBL/GenBank/DDBJ databases">
        <title>Genome sequence of Ponticoccus sp. strain UMTAT08 isolated from clonal culture of toxic dinoflagellate Alexandrium tamiyavanichii.</title>
        <authorList>
            <person name="Gan H.Y."/>
            <person name="Muhd D.-D."/>
            <person name="Mohd Noor M.E."/>
            <person name="Yeong Y.S."/>
            <person name="Usup G."/>
        </authorList>
    </citation>
    <scope>NUCLEOTIDE SEQUENCE [LARGE SCALE GENOMIC DNA]</scope>
    <source>
        <strain evidence="1 2">UMTAT08</strain>
    </source>
</reference>
<dbReference type="RefSeq" id="WP_167648565.1">
    <property type="nucleotide sequence ID" value="NZ_AP022337.1"/>
</dbReference>
<accession>A0A0B3RWA6</accession>
<evidence type="ECO:0000313" key="1">
    <source>
        <dbReference type="EMBL" id="KHQ55215.1"/>
    </source>
</evidence>
<comment type="caution">
    <text evidence="1">The sequence shown here is derived from an EMBL/GenBank/DDBJ whole genome shotgun (WGS) entry which is preliminary data.</text>
</comment>
<protein>
    <submittedName>
        <fullName evidence="1">Uncharacterized protein</fullName>
    </submittedName>
</protein>
<dbReference type="Proteomes" id="UP000030960">
    <property type="component" value="Unassembled WGS sequence"/>
</dbReference>
<sequence length="58" mass="6275">MSENDLDSAEAVALAGLRTAENISRMMFEAVEAQQARQQAQLKETAEAIAKILNPGKD</sequence>
<gene>
    <name evidence="1" type="ORF">OA50_00251</name>
</gene>
<dbReference type="STRING" id="561184.SAMN05216376_103255"/>
<organism evidence="1 2">
    <name type="scientific">Mameliella alba</name>
    <dbReference type="NCBI Taxonomy" id="561184"/>
    <lineage>
        <taxon>Bacteria</taxon>
        <taxon>Pseudomonadati</taxon>
        <taxon>Pseudomonadota</taxon>
        <taxon>Alphaproteobacteria</taxon>
        <taxon>Rhodobacterales</taxon>
        <taxon>Roseobacteraceae</taxon>
        <taxon>Mameliella</taxon>
    </lineage>
</organism>
<dbReference type="EMBL" id="JSUQ01000001">
    <property type="protein sequence ID" value="KHQ55215.1"/>
    <property type="molecule type" value="Genomic_DNA"/>
</dbReference>
<name>A0A0B3RWA6_9RHOB</name>